<comment type="caution">
    <text evidence="1">The sequence shown here is derived from an EMBL/GenBank/DDBJ whole genome shotgun (WGS) entry which is preliminary data.</text>
</comment>
<sequence length="46" mass="5180">MSRYKSIIGDTMRSHTRAGQEVETRIAVTILNRMLHLGRPDAVRAA</sequence>
<dbReference type="STRING" id="1385369.N825_29450"/>
<accession>W9GXI5</accession>
<gene>
    <name evidence="1" type="ORF">N825_29450</name>
</gene>
<reference evidence="1 2" key="1">
    <citation type="submission" date="2013-08" db="EMBL/GenBank/DDBJ databases">
        <title>The genome sequence of Skermanella stibiiresistens.</title>
        <authorList>
            <person name="Zhu W."/>
            <person name="Wang G."/>
        </authorList>
    </citation>
    <scope>NUCLEOTIDE SEQUENCE [LARGE SCALE GENOMIC DNA]</scope>
    <source>
        <strain evidence="1 2">SB22</strain>
    </source>
</reference>
<name>W9GXI5_9PROT</name>
<protein>
    <submittedName>
        <fullName evidence="1">Uncharacterized protein</fullName>
    </submittedName>
</protein>
<evidence type="ECO:0000313" key="1">
    <source>
        <dbReference type="EMBL" id="EWY36183.1"/>
    </source>
</evidence>
<proteinExistence type="predicted"/>
<keyword evidence="2" id="KW-1185">Reference proteome</keyword>
<dbReference type="AlphaFoldDB" id="W9GXI5"/>
<organism evidence="1 2">
    <name type="scientific">Skermanella stibiiresistens SB22</name>
    <dbReference type="NCBI Taxonomy" id="1385369"/>
    <lineage>
        <taxon>Bacteria</taxon>
        <taxon>Pseudomonadati</taxon>
        <taxon>Pseudomonadota</taxon>
        <taxon>Alphaproteobacteria</taxon>
        <taxon>Rhodospirillales</taxon>
        <taxon>Azospirillaceae</taxon>
        <taxon>Skermanella</taxon>
    </lineage>
</organism>
<dbReference type="EMBL" id="AVFL01000050">
    <property type="protein sequence ID" value="EWY36183.1"/>
    <property type="molecule type" value="Genomic_DNA"/>
</dbReference>
<dbReference type="Proteomes" id="UP000019486">
    <property type="component" value="Unassembled WGS sequence"/>
</dbReference>
<evidence type="ECO:0000313" key="2">
    <source>
        <dbReference type="Proteomes" id="UP000019486"/>
    </source>
</evidence>